<proteinExistence type="predicted"/>
<reference evidence="2 3" key="1">
    <citation type="journal article" date="2019" name="Int. J. Syst. Evol. Microbiol.">
        <title>The Global Catalogue of Microorganisms (GCM) 10K type strain sequencing project: providing services to taxonomists for standard genome sequencing and annotation.</title>
        <authorList>
            <consortium name="The Broad Institute Genomics Platform"/>
            <consortium name="The Broad Institute Genome Sequencing Center for Infectious Disease"/>
            <person name="Wu L."/>
            <person name="Ma J."/>
        </authorList>
    </citation>
    <scope>NUCLEOTIDE SEQUENCE [LARGE SCALE GENOMIC DNA]</scope>
    <source>
        <strain evidence="2 3">JCM 14331</strain>
    </source>
</reference>
<evidence type="ECO:0008006" key="4">
    <source>
        <dbReference type="Google" id="ProtNLM"/>
    </source>
</evidence>
<sequence>MNQWQLLSERFSQLQHREKVLIWGGSLLLTLWLGLVYLLEPGWNSLHKGKLQLDAMQRQQQQTQQQSEELRQQLSIDIDRDYRERLAVLQQQQVQLNEQIKLSASHFIGAEQMVTLLQNMLQSSEGVQLSSLQTLPPVPVRLEGQTDSEPPLMYQHTLKLVMTANYDKLYQVLQRIEQLPWLVSWQGLHYNVKEYPLADMTIELGTVSENEDFIRL</sequence>
<name>A0ABN1E7H7_9GAMM</name>
<organism evidence="2 3">
    <name type="scientific">Rheinheimera aquimaris</name>
    <dbReference type="NCBI Taxonomy" id="412437"/>
    <lineage>
        <taxon>Bacteria</taxon>
        <taxon>Pseudomonadati</taxon>
        <taxon>Pseudomonadota</taxon>
        <taxon>Gammaproteobacteria</taxon>
        <taxon>Chromatiales</taxon>
        <taxon>Chromatiaceae</taxon>
        <taxon>Rheinheimera</taxon>
    </lineage>
</organism>
<protein>
    <recommendedName>
        <fullName evidence="4">MSHA biogenesis protein MshJ</fullName>
    </recommendedName>
</protein>
<accession>A0ABN1E7H7</accession>
<evidence type="ECO:0000256" key="1">
    <source>
        <dbReference type="SAM" id="Phobius"/>
    </source>
</evidence>
<keyword evidence="1" id="KW-1133">Transmembrane helix</keyword>
<feature type="transmembrane region" description="Helical" evidence="1">
    <location>
        <begin position="20"/>
        <end position="39"/>
    </location>
</feature>
<gene>
    <name evidence="2" type="ORF">GCM10009098_30980</name>
</gene>
<evidence type="ECO:0000313" key="2">
    <source>
        <dbReference type="EMBL" id="GAA0560731.1"/>
    </source>
</evidence>
<dbReference type="EMBL" id="BAAAEO010000005">
    <property type="protein sequence ID" value="GAA0560731.1"/>
    <property type="molecule type" value="Genomic_DNA"/>
</dbReference>
<keyword evidence="1" id="KW-0812">Transmembrane</keyword>
<evidence type="ECO:0000313" key="3">
    <source>
        <dbReference type="Proteomes" id="UP001501169"/>
    </source>
</evidence>
<dbReference type="RefSeq" id="WP_226767980.1">
    <property type="nucleotide sequence ID" value="NZ_BAAAEO010000005.1"/>
</dbReference>
<keyword evidence="1" id="KW-0472">Membrane</keyword>
<keyword evidence="3" id="KW-1185">Reference proteome</keyword>
<comment type="caution">
    <text evidence="2">The sequence shown here is derived from an EMBL/GenBank/DDBJ whole genome shotgun (WGS) entry which is preliminary data.</text>
</comment>
<dbReference type="Proteomes" id="UP001501169">
    <property type="component" value="Unassembled WGS sequence"/>
</dbReference>